<evidence type="ECO:0008006" key="3">
    <source>
        <dbReference type="Google" id="ProtNLM"/>
    </source>
</evidence>
<keyword evidence="2" id="KW-1185">Reference proteome</keyword>
<gene>
    <name evidence="1" type="ORF">Tco_0907836</name>
</gene>
<sequence>MIFFFMHMFGVAPVVPPYHPLLHQQEYLFMMKSRWMFPGDNILKLNTDGSSIGSPVLDTRHPWKSVMDAINMIMREQKCAMVHTRRDGNYCADLLAKLGSAKLGSAQFDEYIMLEEPPILLKPYLLQDTEAASDFQRKNRFSPENINNRQC</sequence>
<reference evidence="1" key="1">
    <citation type="journal article" date="2022" name="Int. J. Mol. Sci.">
        <title>Draft Genome of Tanacetum Coccineum: Genomic Comparison of Closely Related Tanacetum-Family Plants.</title>
        <authorList>
            <person name="Yamashiro T."/>
            <person name="Shiraishi A."/>
            <person name="Nakayama K."/>
            <person name="Satake H."/>
        </authorList>
    </citation>
    <scope>NUCLEOTIDE SEQUENCE</scope>
</reference>
<evidence type="ECO:0000313" key="2">
    <source>
        <dbReference type="Proteomes" id="UP001151760"/>
    </source>
</evidence>
<organism evidence="1 2">
    <name type="scientific">Tanacetum coccineum</name>
    <dbReference type="NCBI Taxonomy" id="301880"/>
    <lineage>
        <taxon>Eukaryota</taxon>
        <taxon>Viridiplantae</taxon>
        <taxon>Streptophyta</taxon>
        <taxon>Embryophyta</taxon>
        <taxon>Tracheophyta</taxon>
        <taxon>Spermatophyta</taxon>
        <taxon>Magnoliopsida</taxon>
        <taxon>eudicotyledons</taxon>
        <taxon>Gunneridae</taxon>
        <taxon>Pentapetalae</taxon>
        <taxon>asterids</taxon>
        <taxon>campanulids</taxon>
        <taxon>Asterales</taxon>
        <taxon>Asteraceae</taxon>
        <taxon>Asteroideae</taxon>
        <taxon>Anthemideae</taxon>
        <taxon>Anthemidinae</taxon>
        <taxon>Tanacetum</taxon>
    </lineage>
</organism>
<dbReference type="EMBL" id="BQNB010014387">
    <property type="protein sequence ID" value="GJT27561.1"/>
    <property type="molecule type" value="Genomic_DNA"/>
</dbReference>
<reference evidence="1" key="2">
    <citation type="submission" date="2022-01" db="EMBL/GenBank/DDBJ databases">
        <authorList>
            <person name="Yamashiro T."/>
            <person name="Shiraishi A."/>
            <person name="Satake H."/>
            <person name="Nakayama K."/>
        </authorList>
    </citation>
    <scope>NUCLEOTIDE SEQUENCE</scope>
</reference>
<dbReference type="Proteomes" id="UP001151760">
    <property type="component" value="Unassembled WGS sequence"/>
</dbReference>
<name>A0ABQ5CKG7_9ASTR</name>
<accession>A0ABQ5CKG7</accession>
<evidence type="ECO:0000313" key="1">
    <source>
        <dbReference type="EMBL" id="GJT27561.1"/>
    </source>
</evidence>
<proteinExistence type="predicted"/>
<comment type="caution">
    <text evidence="1">The sequence shown here is derived from an EMBL/GenBank/DDBJ whole genome shotgun (WGS) entry which is preliminary data.</text>
</comment>
<protein>
    <recommendedName>
        <fullName evidence="3">RNase H type-1 domain-containing protein</fullName>
    </recommendedName>
</protein>